<accession>A0ABV8IV33</accession>
<keyword evidence="2" id="KW-0472">Membrane</keyword>
<evidence type="ECO:0000313" key="4">
    <source>
        <dbReference type="Proteomes" id="UP001595867"/>
    </source>
</evidence>
<feature type="compositionally biased region" description="Polar residues" evidence="1">
    <location>
        <begin position="84"/>
        <end position="95"/>
    </location>
</feature>
<evidence type="ECO:0000256" key="1">
    <source>
        <dbReference type="SAM" id="MobiDB-lite"/>
    </source>
</evidence>
<feature type="region of interest" description="Disordered" evidence="1">
    <location>
        <begin position="1"/>
        <end position="127"/>
    </location>
</feature>
<evidence type="ECO:0008006" key="5">
    <source>
        <dbReference type="Google" id="ProtNLM"/>
    </source>
</evidence>
<name>A0ABV8IV33_9ACTN</name>
<proteinExistence type="predicted"/>
<comment type="caution">
    <text evidence="3">The sequence shown here is derived from an EMBL/GenBank/DDBJ whole genome shotgun (WGS) entry which is preliminary data.</text>
</comment>
<feature type="compositionally biased region" description="Low complexity" evidence="1">
    <location>
        <begin position="42"/>
        <end position="81"/>
    </location>
</feature>
<feature type="compositionally biased region" description="Low complexity" evidence="1">
    <location>
        <begin position="97"/>
        <end position="108"/>
    </location>
</feature>
<dbReference type="EMBL" id="JBHSBL010000018">
    <property type="protein sequence ID" value="MFC4068092.1"/>
    <property type="molecule type" value="Genomic_DNA"/>
</dbReference>
<protein>
    <recommendedName>
        <fullName evidence="5">Gram-positive cocci surface proteins LPxTG domain-containing protein</fullName>
    </recommendedName>
</protein>
<gene>
    <name evidence="3" type="ORF">ACFO0C_24435</name>
</gene>
<organism evidence="3 4">
    <name type="scientific">Actinoplanes subglobosus</name>
    <dbReference type="NCBI Taxonomy" id="1547892"/>
    <lineage>
        <taxon>Bacteria</taxon>
        <taxon>Bacillati</taxon>
        <taxon>Actinomycetota</taxon>
        <taxon>Actinomycetes</taxon>
        <taxon>Micromonosporales</taxon>
        <taxon>Micromonosporaceae</taxon>
        <taxon>Actinoplanes</taxon>
    </lineage>
</organism>
<dbReference type="RefSeq" id="WP_378068969.1">
    <property type="nucleotide sequence ID" value="NZ_JBHSBL010000018.1"/>
</dbReference>
<keyword evidence="4" id="KW-1185">Reference proteome</keyword>
<keyword evidence="2" id="KW-0812">Transmembrane</keyword>
<dbReference type="Proteomes" id="UP001595867">
    <property type="component" value="Unassembled WGS sequence"/>
</dbReference>
<evidence type="ECO:0000256" key="2">
    <source>
        <dbReference type="SAM" id="Phobius"/>
    </source>
</evidence>
<feature type="transmembrane region" description="Helical" evidence="2">
    <location>
        <begin position="140"/>
        <end position="161"/>
    </location>
</feature>
<keyword evidence="2" id="KW-1133">Transmembrane helix</keyword>
<evidence type="ECO:0000313" key="3">
    <source>
        <dbReference type="EMBL" id="MFC4068092.1"/>
    </source>
</evidence>
<feature type="compositionally biased region" description="Polar residues" evidence="1">
    <location>
        <begin position="109"/>
        <end position="123"/>
    </location>
</feature>
<sequence length="167" mass="16088">MAADVTLKAGHAVMTPSPDPGDQRGNPGYGTAQQVPGPPAVTTPAPATTTPAPTGTVKVITTAPATTPTTAATGPTRGRPGYSQGISASPVQSPSLPAGTAQGTPGTGVNSAGATPTPKTSADSHGLSAGTRLAVTGAPLGGTLALGGLMLAGGATAVWYTRRRRNA</sequence>
<reference evidence="4" key="1">
    <citation type="journal article" date="2019" name="Int. J. Syst. Evol. Microbiol.">
        <title>The Global Catalogue of Microorganisms (GCM) 10K type strain sequencing project: providing services to taxonomists for standard genome sequencing and annotation.</title>
        <authorList>
            <consortium name="The Broad Institute Genomics Platform"/>
            <consortium name="The Broad Institute Genome Sequencing Center for Infectious Disease"/>
            <person name="Wu L."/>
            <person name="Ma J."/>
        </authorList>
    </citation>
    <scope>NUCLEOTIDE SEQUENCE [LARGE SCALE GENOMIC DNA]</scope>
    <source>
        <strain evidence="4">TBRC 5832</strain>
    </source>
</reference>